<reference evidence="2" key="1">
    <citation type="journal article" date="2019" name="Plant Biotechnol. J.">
        <title>Genome sequencing of the Australian wild diploid species Gossypium australe highlights disease resistance and delayed gland morphogenesis.</title>
        <authorList>
            <person name="Cai Y."/>
            <person name="Cai X."/>
            <person name="Wang Q."/>
            <person name="Wang P."/>
            <person name="Zhang Y."/>
            <person name="Cai C."/>
            <person name="Xu Y."/>
            <person name="Wang K."/>
            <person name="Zhou Z."/>
            <person name="Wang C."/>
            <person name="Geng S."/>
            <person name="Li B."/>
            <person name="Dong Q."/>
            <person name="Hou Y."/>
            <person name="Wang H."/>
            <person name="Ai P."/>
            <person name="Liu Z."/>
            <person name="Yi F."/>
            <person name="Sun M."/>
            <person name="An G."/>
            <person name="Cheng J."/>
            <person name="Zhang Y."/>
            <person name="Shi Q."/>
            <person name="Xie Y."/>
            <person name="Shi X."/>
            <person name="Chang Y."/>
            <person name="Huang F."/>
            <person name="Chen Y."/>
            <person name="Hong S."/>
            <person name="Mi L."/>
            <person name="Sun Q."/>
            <person name="Zhang L."/>
            <person name="Zhou B."/>
            <person name="Peng R."/>
            <person name="Zhang X."/>
            <person name="Liu F."/>
        </authorList>
    </citation>
    <scope>NUCLEOTIDE SEQUENCE [LARGE SCALE GENOMIC DNA]</scope>
    <source>
        <strain evidence="2">cv. PA1801</strain>
    </source>
</reference>
<protein>
    <recommendedName>
        <fullName evidence="3">Reverse transcriptase domain-containing protein</fullName>
    </recommendedName>
</protein>
<gene>
    <name evidence="1" type="ORF">EPI10_031865</name>
</gene>
<evidence type="ECO:0000313" key="2">
    <source>
        <dbReference type="Proteomes" id="UP000325315"/>
    </source>
</evidence>
<accession>A0A5B6X507</accession>
<dbReference type="Proteomes" id="UP000325315">
    <property type="component" value="Unassembled WGS sequence"/>
</dbReference>
<proteinExistence type="predicted"/>
<dbReference type="Pfam" id="PF08284">
    <property type="entry name" value="RVP_2"/>
    <property type="match status" value="1"/>
</dbReference>
<dbReference type="AlphaFoldDB" id="A0A5B6X507"/>
<organism evidence="1 2">
    <name type="scientific">Gossypium australe</name>
    <dbReference type="NCBI Taxonomy" id="47621"/>
    <lineage>
        <taxon>Eukaryota</taxon>
        <taxon>Viridiplantae</taxon>
        <taxon>Streptophyta</taxon>
        <taxon>Embryophyta</taxon>
        <taxon>Tracheophyta</taxon>
        <taxon>Spermatophyta</taxon>
        <taxon>Magnoliopsida</taxon>
        <taxon>eudicotyledons</taxon>
        <taxon>Gunneridae</taxon>
        <taxon>Pentapetalae</taxon>
        <taxon>rosids</taxon>
        <taxon>malvids</taxon>
        <taxon>Malvales</taxon>
        <taxon>Malvaceae</taxon>
        <taxon>Malvoideae</taxon>
        <taxon>Gossypium</taxon>
    </lineage>
</organism>
<dbReference type="EMBL" id="SMMG02000001">
    <property type="protein sequence ID" value="KAA3488085.1"/>
    <property type="molecule type" value="Genomic_DNA"/>
</dbReference>
<dbReference type="OrthoDB" id="437338at2759"/>
<keyword evidence="2" id="KW-1185">Reference proteome</keyword>
<sequence>MNLAFEISSRVLTVISPLGGTPRTSRVVFLADLMELPFGEFDLILWMDWLVKYQASLDCAAKRMVLRIVEGEEVVMIGDRRNYLSSVVSALKAEKMVRKGCEAFMVHVCALEAKELAVGNV</sequence>
<comment type="caution">
    <text evidence="1">The sequence shown here is derived from an EMBL/GenBank/DDBJ whole genome shotgun (WGS) entry which is preliminary data.</text>
</comment>
<name>A0A5B6X507_9ROSI</name>
<evidence type="ECO:0000313" key="1">
    <source>
        <dbReference type="EMBL" id="KAA3488085.1"/>
    </source>
</evidence>
<evidence type="ECO:0008006" key="3">
    <source>
        <dbReference type="Google" id="ProtNLM"/>
    </source>
</evidence>